<name>A0ABN7VZ11_GIGMA</name>
<reference evidence="1 2" key="1">
    <citation type="submission" date="2021-06" db="EMBL/GenBank/DDBJ databases">
        <authorList>
            <person name="Kallberg Y."/>
            <person name="Tangrot J."/>
            <person name="Rosling A."/>
        </authorList>
    </citation>
    <scope>NUCLEOTIDE SEQUENCE [LARGE SCALE GENOMIC DNA]</scope>
    <source>
        <strain evidence="1 2">120-4 pot B 10/14</strain>
    </source>
</reference>
<gene>
    <name evidence="1" type="ORF">GMARGA_LOCUS24386</name>
</gene>
<proteinExistence type="predicted"/>
<organism evidence="1 2">
    <name type="scientific">Gigaspora margarita</name>
    <dbReference type="NCBI Taxonomy" id="4874"/>
    <lineage>
        <taxon>Eukaryota</taxon>
        <taxon>Fungi</taxon>
        <taxon>Fungi incertae sedis</taxon>
        <taxon>Mucoromycota</taxon>
        <taxon>Glomeromycotina</taxon>
        <taxon>Glomeromycetes</taxon>
        <taxon>Diversisporales</taxon>
        <taxon>Gigasporaceae</taxon>
        <taxon>Gigaspora</taxon>
    </lineage>
</organism>
<keyword evidence="2" id="KW-1185">Reference proteome</keyword>
<dbReference type="Proteomes" id="UP000789901">
    <property type="component" value="Unassembled WGS sequence"/>
</dbReference>
<protein>
    <submittedName>
        <fullName evidence="1">41608_t:CDS:1</fullName>
    </submittedName>
</protein>
<comment type="caution">
    <text evidence="1">The sequence shown here is derived from an EMBL/GenBank/DDBJ whole genome shotgun (WGS) entry which is preliminary data.</text>
</comment>
<sequence length="123" mass="14297">MVQICGELQREKFIKSIRVDDQQVKNNRVAVPVGDKEIDDIVLEPPELDVNNIDDESDNEDNKDIDDFIKLWFEKLDKEDISEDDISDNEIDNNLNELLNIQIHPADNDNAKWDLTTLFKSQL</sequence>
<feature type="non-terminal residue" evidence="1">
    <location>
        <position position="123"/>
    </location>
</feature>
<dbReference type="EMBL" id="CAJVQB010025653">
    <property type="protein sequence ID" value="CAG8806862.1"/>
    <property type="molecule type" value="Genomic_DNA"/>
</dbReference>
<evidence type="ECO:0000313" key="2">
    <source>
        <dbReference type="Proteomes" id="UP000789901"/>
    </source>
</evidence>
<evidence type="ECO:0000313" key="1">
    <source>
        <dbReference type="EMBL" id="CAG8806862.1"/>
    </source>
</evidence>
<accession>A0ABN7VZ11</accession>